<dbReference type="InterPro" id="IPR036875">
    <property type="entry name" value="Znf_CCHC_sf"/>
</dbReference>
<sequence length="92" mass="10655">DKVIKCAEITMQNAILLQQEIHQLCTENQRQKRKRQASRYFIQAGGSLTGAEGQQKAQEHEQLQESSRRPRRPPRCSNCNQEGHNRLKCPNK</sequence>
<evidence type="ECO:0000313" key="5">
    <source>
        <dbReference type="Proteomes" id="UP000053958"/>
    </source>
</evidence>
<feature type="non-terminal residue" evidence="4">
    <location>
        <position position="1"/>
    </location>
</feature>
<dbReference type="RefSeq" id="XP_013324701.1">
    <property type="nucleotide sequence ID" value="XM_013469247.1"/>
</dbReference>
<accession>A0A0F4YIN2</accession>
<dbReference type="GO" id="GO:0008270">
    <property type="term" value="F:zinc ion binding"/>
    <property type="evidence" value="ECO:0007669"/>
    <property type="project" value="UniProtKB-KW"/>
</dbReference>
<dbReference type="AlphaFoldDB" id="A0A0F4YIN2"/>
<feature type="region of interest" description="Disordered" evidence="2">
    <location>
        <begin position="28"/>
        <end position="92"/>
    </location>
</feature>
<keyword evidence="1" id="KW-0863">Zinc-finger</keyword>
<dbReference type="Proteomes" id="UP000053958">
    <property type="component" value="Unassembled WGS sequence"/>
</dbReference>
<keyword evidence="1" id="KW-0479">Metal-binding</keyword>
<keyword evidence="5" id="KW-1185">Reference proteome</keyword>
<dbReference type="GeneID" id="25320230"/>
<evidence type="ECO:0000313" key="4">
    <source>
        <dbReference type="EMBL" id="KKA18089.1"/>
    </source>
</evidence>
<dbReference type="EMBL" id="LASV01000500">
    <property type="protein sequence ID" value="KKA18089.1"/>
    <property type="molecule type" value="Genomic_DNA"/>
</dbReference>
<dbReference type="PROSITE" id="PS50158">
    <property type="entry name" value="ZF_CCHC"/>
    <property type="match status" value="1"/>
</dbReference>
<evidence type="ECO:0000259" key="3">
    <source>
        <dbReference type="PROSITE" id="PS50158"/>
    </source>
</evidence>
<comment type="caution">
    <text evidence="4">The sequence shown here is derived from an EMBL/GenBank/DDBJ whole genome shotgun (WGS) entry which is preliminary data.</text>
</comment>
<dbReference type="GO" id="GO:0003676">
    <property type="term" value="F:nucleic acid binding"/>
    <property type="evidence" value="ECO:0007669"/>
    <property type="project" value="InterPro"/>
</dbReference>
<dbReference type="STRING" id="1408163.A0A0F4YIN2"/>
<reference evidence="4 5" key="1">
    <citation type="submission" date="2015-04" db="EMBL/GenBank/DDBJ databases">
        <authorList>
            <person name="Heijne W.H."/>
            <person name="Fedorova N.D."/>
            <person name="Nierman W.C."/>
            <person name="Vollebregt A.W."/>
            <person name="Zhao Z."/>
            <person name="Wu L."/>
            <person name="Kumar M."/>
            <person name="Stam H."/>
            <person name="van den Berg M.A."/>
            <person name="Pel H.J."/>
        </authorList>
    </citation>
    <scope>NUCLEOTIDE SEQUENCE [LARGE SCALE GENOMIC DNA]</scope>
    <source>
        <strain evidence="4 5">CBS 393.64</strain>
    </source>
</reference>
<keyword evidence="1" id="KW-0862">Zinc</keyword>
<dbReference type="SUPFAM" id="SSF57756">
    <property type="entry name" value="Retrovirus zinc finger-like domains"/>
    <property type="match status" value="1"/>
</dbReference>
<proteinExistence type="predicted"/>
<evidence type="ECO:0000256" key="1">
    <source>
        <dbReference type="PROSITE-ProRule" id="PRU00047"/>
    </source>
</evidence>
<protein>
    <recommendedName>
        <fullName evidence="3">CCHC-type domain-containing protein</fullName>
    </recommendedName>
</protein>
<evidence type="ECO:0000256" key="2">
    <source>
        <dbReference type="SAM" id="MobiDB-lite"/>
    </source>
</evidence>
<feature type="domain" description="CCHC-type" evidence="3">
    <location>
        <begin position="75"/>
        <end position="91"/>
    </location>
</feature>
<name>A0A0F4YIN2_RASE3</name>
<dbReference type="InterPro" id="IPR001878">
    <property type="entry name" value="Znf_CCHC"/>
</dbReference>
<feature type="compositionally biased region" description="Basic and acidic residues" evidence="2">
    <location>
        <begin position="57"/>
        <end position="68"/>
    </location>
</feature>
<organism evidence="4 5">
    <name type="scientific">Rasamsonia emersonii (strain ATCC 16479 / CBS 393.64 / IMI 116815)</name>
    <dbReference type="NCBI Taxonomy" id="1408163"/>
    <lineage>
        <taxon>Eukaryota</taxon>
        <taxon>Fungi</taxon>
        <taxon>Dikarya</taxon>
        <taxon>Ascomycota</taxon>
        <taxon>Pezizomycotina</taxon>
        <taxon>Eurotiomycetes</taxon>
        <taxon>Eurotiomycetidae</taxon>
        <taxon>Eurotiales</taxon>
        <taxon>Trichocomaceae</taxon>
        <taxon>Rasamsonia</taxon>
    </lineage>
</organism>
<gene>
    <name evidence="4" type="ORF">T310_7965</name>
</gene>